<protein>
    <submittedName>
        <fullName evidence="1">Uncharacterized protein</fullName>
    </submittedName>
</protein>
<keyword evidence="2" id="KW-1185">Reference proteome</keyword>
<proteinExistence type="predicted"/>
<name>A0ABQ0AEC9_9GAMM</name>
<dbReference type="EMBL" id="BAABWN010000018">
    <property type="protein sequence ID" value="GAA6170013.1"/>
    <property type="molecule type" value="Genomic_DNA"/>
</dbReference>
<accession>A0ABQ0AEC9</accession>
<dbReference type="Proteomes" id="UP001465153">
    <property type="component" value="Unassembled WGS sequence"/>
</dbReference>
<evidence type="ECO:0000313" key="1">
    <source>
        <dbReference type="EMBL" id="GAA6170013.1"/>
    </source>
</evidence>
<dbReference type="RefSeq" id="WP_353304378.1">
    <property type="nucleotide sequence ID" value="NZ_BAABWN010000018.1"/>
</dbReference>
<sequence length="96" mass="10556">MYRFFLIIMVVFLSSSLLAEEIKGKPMENLSAGEVGSFEELSSKPNPDNLVLVYIPGIELILEKVRALKGGELSPEEEDAVRMRATAVATPTDITE</sequence>
<gene>
    <name evidence="1" type="ORF">NBRC116591_38250</name>
</gene>
<organism evidence="1 2">
    <name type="scientific">Sessilibacter corallicola</name>
    <dbReference type="NCBI Taxonomy" id="2904075"/>
    <lineage>
        <taxon>Bacteria</taxon>
        <taxon>Pseudomonadati</taxon>
        <taxon>Pseudomonadota</taxon>
        <taxon>Gammaproteobacteria</taxon>
        <taxon>Cellvibrionales</taxon>
        <taxon>Cellvibrionaceae</taxon>
        <taxon>Sessilibacter</taxon>
    </lineage>
</organism>
<reference evidence="1 2" key="1">
    <citation type="submission" date="2024-04" db="EMBL/GenBank/DDBJ databases">
        <title>Draft genome sequence of Sessilibacter corallicola NBRC 116591.</title>
        <authorList>
            <person name="Miyakawa T."/>
            <person name="Kusuya Y."/>
            <person name="Miura T."/>
        </authorList>
    </citation>
    <scope>NUCLEOTIDE SEQUENCE [LARGE SCALE GENOMIC DNA]</scope>
    <source>
        <strain evidence="1 2">KU-00831-HH</strain>
    </source>
</reference>
<evidence type="ECO:0000313" key="2">
    <source>
        <dbReference type="Proteomes" id="UP001465153"/>
    </source>
</evidence>
<comment type="caution">
    <text evidence="1">The sequence shown here is derived from an EMBL/GenBank/DDBJ whole genome shotgun (WGS) entry which is preliminary data.</text>
</comment>